<dbReference type="EMBL" id="BAABJM010000004">
    <property type="protein sequence ID" value="GAA5060603.1"/>
    <property type="molecule type" value="Genomic_DNA"/>
</dbReference>
<evidence type="ECO:0000256" key="4">
    <source>
        <dbReference type="PROSITE-ProRule" id="PRU00335"/>
    </source>
</evidence>
<proteinExistence type="predicted"/>
<dbReference type="InterPro" id="IPR050109">
    <property type="entry name" value="HTH-type_TetR-like_transc_reg"/>
</dbReference>
<reference evidence="7" key="1">
    <citation type="journal article" date="2019" name="Int. J. Syst. Evol. Microbiol.">
        <title>The Global Catalogue of Microorganisms (GCM) 10K type strain sequencing project: providing services to taxonomists for standard genome sequencing and annotation.</title>
        <authorList>
            <consortium name="The Broad Institute Genomics Platform"/>
            <consortium name="The Broad Institute Genome Sequencing Center for Infectious Disease"/>
            <person name="Wu L."/>
            <person name="Ma J."/>
        </authorList>
    </citation>
    <scope>NUCLEOTIDE SEQUENCE [LARGE SCALE GENOMIC DNA]</scope>
    <source>
        <strain evidence="7">JCM 18298</strain>
    </source>
</reference>
<dbReference type="RefSeq" id="WP_345497298.1">
    <property type="nucleotide sequence ID" value="NZ_BAABJM010000004.1"/>
</dbReference>
<protein>
    <submittedName>
        <fullName evidence="6">TetR/AcrR family transcriptional regulator</fullName>
    </submittedName>
</protein>
<dbReference type="Pfam" id="PF00440">
    <property type="entry name" value="TetR_N"/>
    <property type="match status" value="1"/>
</dbReference>
<dbReference type="PROSITE" id="PS50977">
    <property type="entry name" value="HTH_TETR_2"/>
    <property type="match status" value="1"/>
</dbReference>
<dbReference type="Proteomes" id="UP001500603">
    <property type="component" value="Unassembled WGS sequence"/>
</dbReference>
<dbReference type="PANTHER" id="PTHR30055">
    <property type="entry name" value="HTH-TYPE TRANSCRIPTIONAL REGULATOR RUTR"/>
    <property type="match status" value="1"/>
</dbReference>
<keyword evidence="2 4" id="KW-0238">DNA-binding</keyword>
<dbReference type="InterPro" id="IPR004111">
    <property type="entry name" value="Repressor_TetR_C"/>
</dbReference>
<dbReference type="Gene3D" id="1.10.357.10">
    <property type="entry name" value="Tetracycline Repressor, domain 2"/>
    <property type="match status" value="1"/>
</dbReference>
<dbReference type="InterPro" id="IPR001647">
    <property type="entry name" value="HTH_TetR"/>
</dbReference>
<evidence type="ECO:0000256" key="1">
    <source>
        <dbReference type="ARBA" id="ARBA00023015"/>
    </source>
</evidence>
<evidence type="ECO:0000256" key="3">
    <source>
        <dbReference type="ARBA" id="ARBA00023163"/>
    </source>
</evidence>
<evidence type="ECO:0000256" key="2">
    <source>
        <dbReference type="ARBA" id="ARBA00023125"/>
    </source>
</evidence>
<keyword evidence="3" id="KW-0804">Transcription</keyword>
<comment type="caution">
    <text evidence="6">The sequence shown here is derived from an EMBL/GenBank/DDBJ whole genome shotgun (WGS) entry which is preliminary data.</text>
</comment>
<sequence length="255" mass="28081">MQSDEIPAPLRRLWRLPDPPVRVGRPSNLDVDTVIAAAVRLADEYGLDAVTLPRVAKEIGVTAMSLYRYVGSKSELLQLMLDAATTPRAPESEPDGAWRTGLRDCALALWELYRSRPWLPRVPIETAPSGPHQLAWLERVLATLSSSGLGWGEKMIAVMLVGAHVRQSVLLTQDLTTGRQPDEQQSESEYRYALAMRELVDPQQFPEVSAMFASDVFAESAVPTETTERADFEAGLELVLDGIAARIAANKSRDS</sequence>
<dbReference type="PANTHER" id="PTHR30055:SF151">
    <property type="entry name" value="TRANSCRIPTIONAL REGULATORY PROTEIN"/>
    <property type="match status" value="1"/>
</dbReference>
<evidence type="ECO:0000259" key="5">
    <source>
        <dbReference type="PROSITE" id="PS50977"/>
    </source>
</evidence>
<accession>A0ABP9KKY7</accession>
<dbReference type="SUPFAM" id="SSF46689">
    <property type="entry name" value="Homeodomain-like"/>
    <property type="match status" value="1"/>
</dbReference>
<feature type="DNA-binding region" description="H-T-H motif" evidence="4">
    <location>
        <begin position="51"/>
        <end position="70"/>
    </location>
</feature>
<organism evidence="6 7">
    <name type="scientific">Nocardia callitridis</name>
    <dbReference type="NCBI Taxonomy" id="648753"/>
    <lineage>
        <taxon>Bacteria</taxon>
        <taxon>Bacillati</taxon>
        <taxon>Actinomycetota</taxon>
        <taxon>Actinomycetes</taxon>
        <taxon>Mycobacteriales</taxon>
        <taxon>Nocardiaceae</taxon>
        <taxon>Nocardia</taxon>
    </lineage>
</organism>
<dbReference type="InterPro" id="IPR036271">
    <property type="entry name" value="Tet_transcr_reg_TetR-rel_C_sf"/>
</dbReference>
<dbReference type="SUPFAM" id="SSF48498">
    <property type="entry name" value="Tetracyclin repressor-like, C-terminal domain"/>
    <property type="match status" value="1"/>
</dbReference>
<keyword evidence="1" id="KW-0805">Transcription regulation</keyword>
<dbReference type="PRINTS" id="PR00455">
    <property type="entry name" value="HTHTETR"/>
</dbReference>
<dbReference type="Pfam" id="PF02909">
    <property type="entry name" value="TetR_C_1"/>
    <property type="match status" value="1"/>
</dbReference>
<dbReference type="Gene3D" id="1.10.10.60">
    <property type="entry name" value="Homeodomain-like"/>
    <property type="match status" value="1"/>
</dbReference>
<name>A0ABP9KKY7_9NOCA</name>
<evidence type="ECO:0000313" key="6">
    <source>
        <dbReference type="EMBL" id="GAA5060603.1"/>
    </source>
</evidence>
<feature type="domain" description="HTH tetR-type" evidence="5">
    <location>
        <begin position="28"/>
        <end position="88"/>
    </location>
</feature>
<evidence type="ECO:0000313" key="7">
    <source>
        <dbReference type="Proteomes" id="UP001500603"/>
    </source>
</evidence>
<dbReference type="InterPro" id="IPR009057">
    <property type="entry name" value="Homeodomain-like_sf"/>
</dbReference>
<gene>
    <name evidence="6" type="ORF">GCM10023318_42270</name>
</gene>
<keyword evidence="7" id="KW-1185">Reference proteome</keyword>